<comment type="cofactor">
    <cofactor evidence="1">
        <name>Fe(2+)</name>
        <dbReference type="ChEBI" id="CHEBI:29033"/>
    </cofactor>
</comment>
<dbReference type="PATRIC" id="fig|251221.4.peg.2539"/>
<protein>
    <submittedName>
        <fullName evidence="5">Gll2501 protein</fullName>
    </submittedName>
</protein>
<evidence type="ECO:0000313" key="6">
    <source>
        <dbReference type="Proteomes" id="UP000000557"/>
    </source>
</evidence>
<dbReference type="EnsemblBacteria" id="BAC90442">
    <property type="protein sequence ID" value="BAC90442"/>
    <property type="gene ID" value="BAC90442"/>
</dbReference>
<dbReference type="eggNOG" id="COG3239">
    <property type="taxonomic scope" value="Bacteria"/>
</dbReference>
<evidence type="ECO:0000313" key="5">
    <source>
        <dbReference type="EMBL" id="BAC90442.1"/>
    </source>
</evidence>
<name>Q7NHN4_GLOVI</name>
<feature type="transmembrane region" description="Helical" evidence="3">
    <location>
        <begin position="122"/>
        <end position="138"/>
    </location>
</feature>
<organism evidence="5 6">
    <name type="scientific">Gloeobacter violaceus (strain ATCC 29082 / PCC 7421)</name>
    <dbReference type="NCBI Taxonomy" id="251221"/>
    <lineage>
        <taxon>Bacteria</taxon>
        <taxon>Bacillati</taxon>
        <taxon>Cyanobacteriota</taxon>
        <taxon>Cyanophyceae</taxon>
        <taxon>Gloeobacterales</taxon>
        <taxon>Gloeobacteraceae</taxon>
        <taxon>Gloeobacter</taxon>
    </lineage>
</organism>
<evidence type="ECO:0000256" key="3">
    <source>
        <dbReference type="SAM" id="Phobius"/>
    </source>
</evidence>
<keyword evidence="3" id="KW-0812">Transmembrane</keyword>
<proteinExistence type="inferred from homology"/>
<dbReference type="AlphaFoldDB" id="Q7NHN4"/>
<dbReference type="HOGENOM" id="CLU_052920_1_0_3"/>
<keyword evidence="6" id="KW-1185">Reference proteome</keyword>
<dbReference type="Pfam" id="PF00487">
    <property type="entry name" value="FA_desaturase"/>
    <property type="match status" value="1"/>
</dbReference>
<evidence type="ECO:0000256" key="1">
    <source>
        <dbReference type="ARBA" id="ARBA00001954"/>
    </source>
</evidence>
<reference evidence="5 6" key="2">
    <citation type="journal article" date="2003" name="DNA Res.">
        <title>Complete genome structure of Gloeobacter violaceus PCC 7421, a cyanobacterium that lacks thylakoids (supplement).</title>
        <authorList>
            <person name="Nakamura Y."/>
            <person name="Kaneko T."/>
            <person name="Sato S."/>
            <person name="Mimuro M."/>
            <person name="Miyashita H."/>
            <person name="Tsuchiya T."/>
            <person name="Sasamoto S."/>
            <person name="Watanabe A."/>
            <person name="Kawashima K."/>
            <person name="Kishida Y."/>
            <person name="Kiyokawa C."/>
            <person name="Kohara M."/>
            <person name="Matsumoto M."/>
            <person name="Matsuno A."/>
            <person name="Nakazaki N."/>
            <person name="Shimpo S."/>
            <person name="Takeuchi C."/>
            <person name="Yamada M."/>
            <person name="Tabata S."/>
        </authorList>
    </citation>
    <scope>NUCLEOTIDE SEQUENCE [LARGE SCALE GENOMIC DNA]</scope>
    <source>
        <strain evidence="6">ATCC 29082 / PCC 7421</strain>
    </source>
</reference>
<dbReference type="GO" id="GO:0016020">
    <property type="term" value="C:membrane"/>
    <property type="evidence" value="ECO:0007669"/>
    <property type="project" value="GOC"/>
</dbReference>
<evidence type="ECO:0000256" key="2">
    <source>
        <dbReference type="ARBA" id="ARBA00008749"/>
    </source>
</evidence>
<evidence type="ECO:0000259" key="4">
    <source>
        <dbReference type="Pfam" id="PF00487"/>
    </source>
</evidence>
<accession>Q7NHN4</accession>
<dbReference type="InParanoid" id="Q7NHN4"/>
<dbReference type="Proteomes" id="UP000000557">
    <property type="component" value="Chromosome"/>
</dbReference>
<dbReference type="CDD" id="cd03511">
    <property type="entry name" value="Rhizopine-oxygenase-like"/>
    <property type="match status" value="1"/>
</dbReference>
<dbReference type="STRING" id="251221.gene:10760000"/>
<feature type="transmembrane region" description="Helical" evidence="3">
    <location>
        <begin position="216"/>
        <end position="240"/>
    </location>
</feature>
<gene>
    <name evidence="5" type="ordered locus">gll2501</name>
</gene>
<dbReference type="InterPro" id="IPR005804">
    <property type="entry name" value="FA_desaturase_dom"/>
</dbReference>
<dbReference type="PANTHER" id="PTHR12879:SF8">
    <property type="entry name" value="SPHINGOLIPID DELTA(4)-DESATURASE DES1"/>
    <property type="match status" value="1"/>
</dbReference>
<feature type="transmembrane region" description="Helical" evidence="3">
    <location>
        <begin position="84"/>
        <end position="102"/>
    </location>
</feature>
<dbReference type="OrthoDB" id="9792534at2"/>
<dbReference type="KEGG" id="gvi:gll2501"/>
<dbReference type="PhylomeDB" id="Q7NHN4"/>
<dbReference type="GO" id="GO:0042284">
    <property type="term" value="F:sphingolipid delta-4 desaturase activity"/>
    <property type="evidence" value="ECO:0000318"/>
    <property type="project" value="GO_Central"/>
</dbReference>
<dbReference type="InterPro" id="IPR039393">
    <property type="entry name" value="Rhizopine-oxygenase-like"/>
</dbReference>
<dbReference type="PANTHER" id="PTHR12879">
    <property type="entry name" value="SPHINGOLIPID DELTA 4 DESATURASE/C-4 HYDROXYLASE PROTEIN DES2"/>
    <property type="match status" value="1"/>
</dbReference>
<keyword evidence="3" id="KW-1133">Transmembrane helix</keyword>
<comment type="similarity">
    <text evidence="2">Belongs to the fatty acid desaturase type 2 family.</text>
</comment>
<feature type="domain" description="Fatty acid desaturase" evidence="4">
    <location>
        <begin position="83"/>
        <end position="321"/>
    </location>
</feature>
<reference evidence="5 6" key="1">
    <citation type="journal article" date="2003" name="DNA Res.">
        <title>Complete genome structure of Gloeobacter violaceus PCC 7421, a cyanobacterium that lacks thylakoids.</title>
        <authorList>
            <person name="Nakamura Y."/>
            <person name="Kaneko T."/>
            <person name="Sato S."/>
            <person name="Mimuro M."/>
            <person name="Miyashita H."/>
            <person name="Tsuchiya T."/>
            <person name="Sasamoto S."/>
            <person name="Watanabe A."/>
            <person name="Kawashima K."/>
            <person name="Kishida Y."/>
            <person name="Kiyokawa C."/>
            <person name="Kohara M."/>
            <person name="Matsumoto M."/>
            <person name="Matsuno A."/>
            <person name="Nakazaki N."/>
            <person name="Shimpo S."/>
            <person name="Takeuchi C."/>
            <person name="Yamada M."/>
            <person name="Tabata S."/>
        </authorList>
    </citation>
    <scope>NUCLEOTIDE SEQUENCE [LARGE SCALE GENOMIC DNA]</scope>
    <source>
        <strain evidence="6">ATCC 29082 / PCC 7421</strain>
    </source>
</reference>
<sequence length="333" mass="36983">MWISVVGPRCAMSNGDGFIRRTAGEPELAARTASGGFRPDRLLLAQDLGALSVRRDSKGWVQLFGHLAVLGASGSLWASQIGNWPVAVPALVVYGFGLASMFAPLHECVHRTAFASNRTNDAVAWFAGLLSFYNSTFYRRYHKWHHRYTQIPGKDPELDDPKPSNLGGYLVEISGLSWWMGKLRGHFRVAAGRLDGCPFIPEDARTGVIRSVRLQLLVYAGAIALSLAAGQPWFWLYWLLPLAVGQPILRAILLAEHTGCSSDDNPLTNTRTTITIWPVRFLMWNMPFHTEHHLHASIPFHALPVAHQKLRPHFAHLAAGYVKVNRDIVARLG</sequence>
<dbReference type="GO" id="GO:0046513">
    <property type="term" value="P:ceramide biosynthetic process"/>
    <property type="evidence" value="ECO:0000318"/>
    <property type="project" value="GO_Central"/>
</dbReference>
<dbReference type="EMBL" id="BA000045">
    <property type="protein sequence ID" value="BAC90442.1"/>
    <property type="molecule type" value="Genomic_DNA"/>
</dbReference>
<keyword evidence="3" id="KW-0472">Membrane</keyword>